<evidence type="ECO:0000256" key="5">
    <source>
        <dbReference type="ARBA" id="ARBA00022917"/>
    </source>
</evidence>
<organism evidence="10 11">
    <name type="scientific">Saprolegnia diclina (strain VS20)</name>
    <dbReference type="NCBI Taxonomy" id="1156394"/>
    <lineage>
        <taxon>Eukaryota</taxon>
        <taxon>Sar</taxon>
        <taxon>Stramenopiles</taxon>
        <taxon>Oomycota</taxon>
        <taxon>Saprolegniomycetes</taxon>
        <taxon>Saprolegniales</taxon>
        <taxon>Saprolegniaceae</taxon>
        <taxon>Saprolegnia</taxon>
    </lineage>
</organism>
<comment type="subunit">
    <text evidence="8">Component of the translation initiation factor 2B (eIF2B) complex which is a heterodecamer of two sets of five different subunits: alpha, beta, gamma, delta and epsilon. Subunits alpha, beta and delta comprise a regulatory subcomplex and subunits epsilon and gamma comprise a catalytic subcomplex. Within the complex, the hexameric regulatory complex resides at the center, with the two heterodimeric catalytic subcomplexes bound on opposite sides.</text>
</comment>
<gene>
    <name evidence="10" type="ORF">SDRG_03075</name>
</gene>
<dbReference type="PANTHER" id="PTHR45859:SF1">
    <property type="entry name" value="TRANSLATION INITIATION FACTOR EIF-2B SUBUNIT BETA"/>
    <property type="match status" value="1"/>
</dbReference>
<dbReference type="Gene3D" id="3.40.50.10470">
    <property type="entry name" value="Translation initiation factor eif-2b, domain 2"/>
    <property type="match status" value="1"/>
</dbReference>
<dbReference type="InterPro" id="IPR042529">
    <property type="entry name" value="IF_2B-like_C"/>
</dbReference>
<dbReference type="InterPro" id="IPR051855">
    <property type="entry name" value="eIF2B_beta_subunit"/>
</dbReference>
<dbReference type="FunFam" id="3.40.50.10470:FF:000005">
    <property type="entry name" value="translation initiation factor eIF-2B subunit beta"/>
    <property type="match status" value="1"/>
</dbReference>
<evidence type="ECO:0000256" key="1">
    <source>
        <dbReference type="ARBA" id="ARBA00004514"/>
    </source>
</evidence>
<dbReference type="VEuPathDB" id="FungiDB:SDRG_03075"/>
<dbReference type="GeneID" id="19943802"/>
<protein>
    <recommendedName>
        <fullName evidence="6">Translation initiation factor eIF2B subunit beta</fullName>
    </recommendedName>
    <alternativeName>
        <fullName evidence="7">eIF2B GDP-GTP exchange factor subunit beta</fullName>
    </alternativeName>
</protein>
<dbReference type="FunCoup" id="T0QNH9">
    <property type="interactions" value="284"/>
</dbReference>
<dbReference type="GO" id="GO:0005851">
    <property type="term" value="C:eukaryotic translation initiation factor 2B complex"/>
    <property type="evidence" value="ECO:0007669"/>
    <property type="project" value="TreeGrafter"/>
</dbReference>
<reference evidence="10 11" key="1">
    <citation type="submission" date="2012-04" db="EMBL/GenBank/DDBJ databases">
        <title>The Genome Sequence of Saprolegnia declina VS20.</title>
        <authorList>
            <consortium name="The Broad Institute Genome Sequencing Platform"/>
            <person name="Russ C."/>
            <person name="Nusbaum C."/>
            <person name="Tyler B."/>
            <person name="van West P."/>
            <person name="Dieguez-Uribeondo J."/>
            <person name="de Bruijn I."/>
            <person name="Tripathy S."/>
            <person name="Jiang R."/>
            <person name="Young S.K."/>
            <person name="Zeng Q."/>
            <person name="Gargeya S."/>
            <person name="Fitzgerald M."/>
            <person name="Haas B."/>
            <person name="Abouelleil A."/>
            <person name="Alvarado L."/>
            <person name="Arachchi H.M."/>
            <person name="Berlin A."/>
            <person name="Chapman S.B."/>
            <person name="Goldberg J."/>
            <person name="Griggs A."/>
            <person name="Gujja S."/>
            <person name="Hansen M."/>
            <person name="Howarth C."/>
            <person name="Imamovic A."/>
            <person name="Larimer J."/>
            <person name="McCowen C."/>
            <person name="Montmayeur A."/>
            <person name="Murphy C."/>
            <person name="Neiman D."/>
            <person name="Pearson M."/>
            <person name="Priest M."/>
            <person name="Roberts A."/>
            <person name="Saif S."/>
            <person name="Shea T."/>
            <person name="Sisk P."/>
            <person name="Sykes S."/>
            <person name="Wortman J."/>
            <person name="Nusbaum C."/>
            <person name="Birren B."/>
        </authorList>
    </citation>
    <scope>NUCLEOTIDE SEQUENCE [LARGE SCALE GENOMIC DNA]</scope>
    <source>
        <strain evidence="10 11">VS20</strain>
    </source>
</reference>
<dbReference type="InterPro" id="IPR037171">
    <property type="entry name" value="NagB/RpiA_transferase-like"/>
</dbReference>
<dbReference type="OMA" id="SHSCAVA"/>
<dbReference type="PANTHER" id="PTHR45859">
    <property type="entry name" value="TRANSLATION INITIATION FACTOR EIF-2B SUBUNIT BETA"/>
    <property type="match status" value="1"/>
</dbReference>
<dbReference type="Pfam" id="PF01008">
    <property type="entry name" value="IF-2B"/>
    <property type="match status" value="1"/>
</dbReference>
<dbReference type="InterPro" id="IPR000649">
    <property type="entry name" value="IF-2B-related"/>
</dbReference>
<dbReference type="EMBL" id="JH767138">
    <property type="protein sequence ID" value="EQC39644.1"/>
    <property type="molecule type" value="Genomic_DNA"/>
</dbReference>
<dbReference type="InParanoid" id="T0QNH9"/>
<evidence type="ECO:0000313" key="10">
    <source>
        <dbReference type="EMBL" id="EQC39644.1"/>
    </source>
</evidence>
<evidence type="ECO:0000256" key="4">
    <source>
        <dbReference type="ARBA" id="ARBA00022540"/>
    </source>
</evidence>
<evidence type="ECO:0000256" key="3">
    <source>
        <dbReference type="ARBA" id="ARBA00022490"/>
    </source>
</evidence>
<comment type="subcellular location">
    <subcellularLocation>
        <location evidence="1">Cytoplasm</location>
        <location evidence="1">Cytosol</location>
    </subcellularLocation>
</comment>
<keyword evidence="3" id="KW-0963">Cytoplasm</keyword>
<sequence length="376" mass="41814">MQNKIIIASAAIGFSTRKARSMTDEIALQQWLAPWPKIQDQLNLLLVGLKRRQITGSYETSRKTTELLRAVLGAVRFTHARQLMEHIRILGRVLIKAIPQELAIGNVIRRVLFIVREEYLNGMKTLSSQTQAQLSLGTILTPGMEDDFTTPIKELKQAIMEGVSELMDEIENLHISIADQAMEYIHANEVILTYGLSTSVEEFLKAAAKKRQFKVIVVESTPVLNGQNMAHRLAESGIDTTVITDSAVFAMMARVNKVVIPAIAVVANGGLIAQSGIQNIALAAKKFCVPVVSVAGLFKLCPLYPHDLDVLNELVSPAHILNYDETLPNMDVLNPVNDYVPPEHVTIFITNTGAYQPSYIYRLLTEYYSPQDYQLV</sequence>
<dbReference type="eggNOG" id="KOG1465">
    <property type="taxonomic scope" value="Eukaryota"/>
</dbReference>
<evidence type="ECO:0000256" key="6">
    <source>
        <dbReference type="ARBA" id="ARBA00044122"/>
    </source>
</evidence>
<evidence type="ECO:0000256" key="7">
    <source>
        <dbReference type="ARBA" id="ARBA00044228"/>
    </source>
</evidence>
<dbReference type="SUPFAM" id="SSF100950">
    <property type="entry name" value="NagB/RpiA/CoA transferase-like"/>
    <property type="match status" value="1"/>
</dbReference>
<dbReference type="OrthoDB" id="269919at2759"/>
<evidence type="ECO:0000256" key="8">
    <source>
        <dbReference type="ARBA" id="ARBA00046432"/>
    </source>
</evidence>
<evidence type="ECO:0000313" key="11">
    <source>
        <dbReference type="Proteomes" id="UP000030762"/>
    </source>
</evidence>
<keyword evidence="11" id="KW-1185">Reference proteome</keyword>
<accession>T0QNH9</accession>
<keyword evidence="4" id="KW-0396">Initiation factor</keyword>
<dbReference type="GO" id="GO:0005085">
    <property type="term" value="F:guanyl-nucleotide exchange factor activity"/>
    <property type="evidence" value="ECO:0007669"/>
    <property type="project" value="TreeGrafter"/>
</dbReference>
<keyword evidence="5" id="KW-0648">Protein biosynthesis</keyword>
<proteinExistence type="inferred from homology"/>
<name>T0QNH9_SAPDV</name>
<dbReference type="AlphaFoldDB" id="T0QNH9"/>
<dbReference type="GO" id="GO:0003743">
    <property type="term" value="F:translation initiation factor activity"/>
    <property type="evidence" value="ECO:0007669"/>
    <property type="project" value="UniProtKB-KW"/>
</dbReference>
<dbReference type="Proteomes" id="UP000030762">
    <property type="component" value="Unassembled WGS sequence"/>
</dbReference>
<evidence type="ECO:0000256" key="2">
    <source>
        <dbReference type="ARBA" id="ARBA00007251"/>
    </source>
</evidence>
<evidence type="ECO:0000256" key="9">
    <source>
        <dbReference type="RuleBase" id="RU003814"/>
    </source>
</evidence>
<dbReference type="RefSeq" id="XP_008606916.1">
    <property type="nucleotide sequence ID" value="XM_008608694.1"/>
</dbReference>
<dbReference type="GO" id="GO:0005829">
    <property type="term" value="C:cytosol"/>
    <property type="evidence" value="ECO:0007669"/>
    <property type="project" value="UniProtKB-SubCell"/>
</dbReference>
<comment type="similarity">
    <text evidence="2 9">Belongs to the eIF-2B alpha/beta/delta subunits family.</text>
</comment>
<dbReference type="STRING" id="1156394.T0QNH9"/>